<dbReference type="SUPFAM" id="SSF53335">
    <property type="entry name" value="S-adenosyl-L-methionine-dependent methyltransferases"/>
    <property type="match status" value="1"/>
</dbReference>
<accession>A0A418KMD8</accession>
<dbReference type="GO" id="GO:0008757">
    <property type="term" value="F:S-adenosylmethionine-dependent methyltransferase activity"/>
    <property type="evidence" value="ECO:0007669"/>
    <property type="project" value="InterPro"/>
</dbReference>
<dbReference type="Gene3D" id="3.40.50.150">
    <property type="entry name" value="Vaccinia Virus protein VP39"/>
    <property type="match status" value="1"/>
</dbReference>
<gene>
    <name evidence="5" type="ORF">DY240_19340</name>
</gene>
<dbReference type="PANTHER" id="PTHR44942">
    <property type="entry name" value="METHYLTRANSF_11 DOMAIN-CONTAINING PROTEIN"/>
    <property type="match status" value="1"/>
</dbReference>
<reference evidence="5 6" key="1">
    <citation type="submission" date="2018-09" db="EMBL/GenBank/DDBJ databases">
        <title>Isolation, diversity and antifungal activity of actinobacteria from wheat.</title>
        <authorList>
            <person name="Han C."/>
        </authorList>
    </citation>
    <scope>NUCLEOTIDE SEQUENCE [LARGE SCALE GENOMIC DNA]</scope>
    <source>
        <strain evidence="5 6">NEAU-YY265</strain>
    </source>
</reference>
<sequence>MVTLPPPQPEPSPHLHREIAESFGSDADRYDRARPRYPRALADAVLAGLPGGRVLDVGIGTGLSALPFREAGADVVGVEADARMAGVARSRGFAVEVARFEDWDAGAARFDAVVAGQTWHWIDPAGGAAKAAGLLRPGGRIALFWNAGDPAPEIAAAFGEVYRRVDTGLPFTPWAGGLSAVEGYEQGILARAADGIRETGAFTEPRRLRLDWQATVTREAWLDQVPTAGGHHRIPADRLATLLDGLGNVIDDHGGSFTMNYATIAVVADRRTPA</sequence>
<dbReference type="OrthoDB" id="9797252at2"/>
<comment type="caution">
    <text evidence="5">The sequence shown here is derived from an EMBL/GenBank/DDBJ whole genome shotgun (WGS) entry which is preliminary data.</text>
</comment>
<dbReference type="Pfam" id="PF08241">
    <property type="entry name" value="Methyltransf_11"/>
    <property type="match status" value="1"/>
</dbReference>
<evidence type="ECO:0000313" key="5">
    <source>
        <dbReference type="EMBL" id="RIQ19574.1"/>
    </source>
</evidence>
<evidence type="ECO:0000313" key="6">
    <source>
        <dbReference type="Proteomes" id="UP000284057"/>
    </source>
</evidence>
<feature type="domain" description="Methyltransferase type 11" evidence="4">
    <location>
        <begin position="55"/>
        <end position="142"/>
    </location>
</feature>
<name>A0A418KMD8_9ACTN</name>
<evidence type="ECO:0000256" key="1">
    <source>
        <dbReference type="ARBA" id="ARBA00008361"/>
    </source>
</evidence>
<dbReference type="RefSeq" id="WP_119661483.1">
    <property type="nucleotide sequence ID" value="NZ_QUAL01000180.1"/>
</dbReference>
<dbReference type="InterPro" id="IPR029063">
    <property type="entry name" value="SAM-dependent_MTases_sf"/>
</dbReference>
<evidence type="ECO:0000256" key="3">
    <source>
        <dbReference type="ARBA" id="ARBA00022679"/>
    </source>
</evidence>
<dbReference type="PANTHER" id="PTHR44942:SF4">
    <property type="entry name" value="METHYLTRANSFERASE TYPE 11 DOMAIN-CONTAINING PROTEIN"/>
    <property type="match status" value="1"/>
</dbReference>
<keyword evidence="2 5" id="KW-0489">Methyltransferase</keyword>
<dbReference type="GO" id="GO:0032259">
    <property type="term" value="P:methylation"/>
    <property type="evidence" value="ECO:0007669"/>
    <property type="project" value="UniProtKB-KW"/>
</dbReference>
<dbReference type="AlphaFoldDB" id="A0A418KMD8"/>
<evidence type="ECO:0000259" key="4">
    <source>
        <dbReference type="Pfam" id="PF08241"/>
    </source>
</evidence>
<dbReference type="InterPro" id="IPR013216">
    <property type="entry name" value="Methyltransf_11"/>
</dbReference>
<keyword evidence="6" id="KW-1185">Reference proteome</keyword>
<organism evidence="5 6">
    <name type="scientific">Jiangella rhizosphaerae</name>
    <dbReference type="NCBI Taxonomy" id="2293569"/>
    <lineage>
        <taxon>Bacteria</taxon>
        <taxon>Bacillati</taxon>
        <taxon>Actinomycetota</taxon>
        <taxon>Actinomycetes</taxon>
        <taxon>Jiangellales</taxon>
        <taxon>Jiangellaceae</taxon>
        <taxon>Jiangella</taxon>
    </lineage>
</organism>
<dbReference type="EMBL" id="QUAL01000180">
    <property type="protein sequence ID" value="RIQ19574.1"/>
    <property type="molecule type" value="Genomic_DNA"/>
</dbReference>
<keyword evidence="3 5" id="KW-0808">Transferase</keyword>
<dbReference type="Proteomes" id="UP000284057">
    <property type="component" value="Unassembled WGS sequence"/>
</dbReference>
<protein>
    <submittedName>
        <fullName evidence="5">Class I SAM-dependent methyltransferase</fullName>
    </submittedName>
</protein>
<dbReference type="CDD" id="cd02440">
    <property type="entry name" value="AdoMet_MTases"/>
    <property type="match status" value="1"/>
</dbReference>
<dbReference type="InterPro" id="IPR051052">
    <property type="entry name" value="Diverse_substrate_MTase"/>
</dbReference>
<comment type="similarity">
    <text evidence="1">Belongs to the methyltransferase superfamily.</text>
</comment>
<proteinExistence type="inferred from homology"/>
<evidence type="ECO:0000256" key="2">
    <source>
        <dbReference type="ARBA" id="ARBA00022603"/>
    </source>
</evidence>